<dbReference type="InterPro" id="IPR029048">
    <property type="entry name" value="HSP70_C_sf"/>
</dbReference>
<organism evidence="1 2">
    <name type="scientific">Marasmiellus scandens</name>
    <dbReference type="NCBI Taxonomy" id="2682957"/>
    <lineage>
        <taxon>Eukaryota</taxon>
        <taxon>Fungi</taxon>
        <taxon>Dikarya</taxon>
        <taxon>Basidiomycota</taxon>
        <taxon>Agaricomycotina</taxon>
        <taxon>Agaricomycetes</taxon>
        <taxon>Agaricomycetidae</taxon>
        <taxon>Agaricales</taxon>
        <taxon>Marasmiineae</taxon>
        <taxon>Omphalotaceae</taxon>
        <taxon>Marasmiellus</taxon>
    </lineage>
</organism>
<evidence type="ECO:0000313" key="1">
    <source>
        <dbReference type="EMBL" id="KAK7448927.1"/>
    </source>
</evidence>
<keyword evidence="2" id="KW-1185">Reference proteome</keyword>
<evidence type="ECO:0000313" key="2">
    <source>
        <dbReference type="Proteomes" id="UP001498398"/>
    </source>
</evidence>
<proteinExistence type="predicted"/>
<dbReference type="Proteomes" id="UP001498398">
    <property type="component" value="Unassembled WGS sequence"/>
</dbReference>
<sequence length="92" mass="10799">MSTYFDPTHGIKGSFDVGDREAEHRYMVRFNTRNEGRRRNDFRCQSTSELKAAVNKTISWLGASQEVPKEEYEEEPNKLEGIANIRCSRRNW</sequence>
<dbReference type="SUPFAM" id="SSF100934">
    <property type="entry name" value="Heat shock protein 70kD (HSP70), C-terminal subdomain"/>
    <property type="match status" value="1"/>
</dbReference>
<accession>A0ABR1J5L9</accession>
<gene>
    <name evidence="1" type="primary">SSA2_4</name>
    <name evidence="1" type="ORF">VKT23_013659</name>
</gene>
<dbReference type="Gene3D" id="1.20.1270.10">
    <property type="match status" value="1"/>
</dbReference>
<dbReference type="EMBL" id="JBANRG010000037">
    <property type="protein sequence ID" value="KAK7448927.1"/>
    <property type="molecule type" value="Genomic_DNA"/>
</dbReference>
<protein>
    <submittedName>
        <fullName evidence="1">Hsp70 chaperone</fullName>
    </submittedName>
</protein>
<reference evidence="1 2" key="1">
    <citation type="submission" date="2024-01" db="EMBL/GenBank/DDBJ databases">
        <title>A draft genome for the cacao thread blight pathogen Marasmiellus scandens.</title>
        <authorList>
            <person name="Baruah I.K."/>
            <person name="Leung J."/>
            <person name="Bukari Y."/>
            <person name="Amoako-Attah I."/>
            <person name="Meinhardt L.W."/>
            <person name="Bailey B.A."/>
            <person name="Cohen S.P."/>
        </authorList>
    </citation>
    <scope>NUCLEOTIDE SEQUENCE [LARGE SCALE GENOMIC DNA]</scope>
    <source>
        <strain evidence="1 2">GH-19</strain>
    </source>
</reference>
<name>A0ABR1J5L9_9AGAR</name>
<comment type="caution">
    <text evidence="1">The sequence shown here is derived from an EMBL/GenBank/DDBJ whole genome shotgun (WGS) entry which is preliminary data.</text>
</comment>